<keyword evidence="7" id="KW-1185">Reference proteome</keyword>
<dbReference type="NCBIfam" id="TIGR00254">
    <property type="entry name" value="GGDEF"/>
    <property type="match status" value="1"/>
</dbReference>
<dbReference type="SMART" id="SM00091">
    <property type="entry name" value="PAS"/>
    <property type="match status" value="1"/>
</dbReference>
<dbReference type="InterPro" id="IPR043128">
    <property type="entry name" value="Rev_trsase/Diguanyl_cyclase"/>
</dbReference>
<dbReference type="Gene3D" id="3.30.450.20">
    <property type="entry name" value="PAS domain"/>
    <property type="match status" value="4"/>
</dbReference>
<dbReference type="SUPFAM" id="SSF55785">
    <property type="entry name" value="PYP-like sensor domain (PAS domain)"/>
    <property type="match status" value="2"/>
</dbReference>
<dbReference type="InterPro" id="IPR035919">
    <property type="entry name" value="EAL_sf"/>
</dbReference>
<evidence type="ECO:0000259" key="2">
    <source>
        <dbReference type="PROSITE" id="PS50112"/>
    </source>
</evidence>
<evidence type="ECO:0000259" key="4">
    <source>
        <dbReference type="PROSITE" id="PS50883"/>
    </source>
</evidence>
<dbReference type="PROSITE" id="PS50887">
    <property type="entry name" value="GGDEF"/>
    <property type="match status" value="1"/>
</dbReference>
<evidence type="ECO:0000259" key="3">
    <source>
        <dbReference type="PROSITE" id="PS50113"/>
    </source>
</evidence>
<evidence type="ECO:0000313" key="6">
    <source>
        <dbReference type="EMBL" id="NMP28147.1"/>
    </source>
</evidence>
<dbReference type="CDD" id="cd01948">
    <property type="entry name" value="EAL"/>
    <property type="match status" value="1"/>
</dbReference>
<dbReference type="Pfam" id="PF00990">
    <property type="entry name" value="GGDEF"/>
    <property type="match status" value="1"/>
</dbReference>
<dbReference type="InterPro" id="IPR035965">
    <property type="entry name" value="PAS-like_dom_sf"/>
</dbReference>
<dbReference type="SUPFAM" id="SSF55073">
    <property type="entry name" value="Nucleotide cyclase"/>
    <property type="match status" value="1"/>
</dbReference>
<dbReference type="InterPro" id="IPR054327">
    <property type="entry name" value="His-kinase-like_sensor"/>
</dbReference>
<keyword evidence="1" id="KW-1133">Transmembrane helix</keyword>
<dbReference type="RefSeq" id="WP_169403842.1">
    <property type="nucleotide sequence ID" value="NZ_JAADJU010000007.1"/>
</dbReference>
<dbReference type="SMART" id="SM00086">
    <property type="entry name" value="PAC"/>
    <property type="match status" value="2"/>
</dbReference>
<dbReference type="InterPro" id="IPR000160">
    <property type="entry name" value="GGDEF_dom"/>
</dbReference>
<proteinExistence type="predicted"/>
<dbReference type="InterPro" id="IPR029787">
    <property type="entry name" value="Nucleotide_cyclase"/>
</dbReference>
<dbReference type="PROSITE" id="PS50113">
    <property type="entry name" value="PAC"/>
    <property type="match status" value="2"/>
</dbReference>
<dbReference type="InterPro" id="IPR013655">
    <property type="entry name" value="PAS_fold_3"/>
</dbReference>
<comment type="caution">
    <text evidence="6">The sequence shown here is derived from an EMBL/GenBank/DDBJ whole genome shotgun (WGS) entry which is preliminary data.</text>
</comment>
<keyword evidence="1" id="KW-0472">Membrane</keyword>
<dbReference type="Pfam" id="PF22588">
    <property type="entry name" value="dCache_1_like"/>
    <property type="match status" value="1"/>
</dbReference>
<reference evidence="6 7" key="2">
    <citation type="submission" date="2020-06" db="EMBL/GenBank/DDBJ databases">
        <title>Polyphasic characterization of a Rahnella strain isolated from tree sap.</title>
        <authorList>
            <person name="Kim I.S."/>
        </authorList>
    </citation>
    <scope>NUCLEOTIDE SEQUENCE [LARGE SCALE GENOMIC DNA]</scope>
    <source>
        <strain evidence="6 7">SAP-1</strain>
    </source>
</reference>
<gene>
    <name evidence="6" type="ORF">GW590_14890</name>
</gene>
<sequence length="1019" mass="114839">MLINILAIIYAGSTLYSSKKESILAAETRSRTIARAVDQSITSNVDKIDIALQILVREAEAQLAQGTLQPNTLLQSLKQQQLMLPESAGCRIFDATGHIVAAVGILATALPQLDISQRSYFLDLKSGSAKGLYISPPLRSLVSEEVAVLFVRRINNPAGQFAGLVLVPVKVEYFSQLMQHFDLTSSDATTLRYRDLSMIVRYPPYLKDGKPVDASPNLSDELRQTALSGVTEGVFHSISPSDQIKRIKTFHRVSNAPLVIIGEVWEKEYLRPWYRQVWQTLGFLIMFMLLSFFLAGMVLHYWRKQLDAIRSLSDSRNQLDSAQAVGHLGTYVFDIANGTGIGTASLYSIVGISLENHLNFGLWETIIYPDDQHEVRRRLDRAIKNQEPNFSIEYRIVRKNDGMICWILDLTKLEYTTDGTMLRMSGVIQDIGERKLAEERLRLTQEVFLHTNEGIFVTDSQGQFLEINPAYTQMSGYNLQDVQCQMPLFPHSGLCPQMFLQRILPHLQQMGRWEGELQSCRKDGSLYIQFARISSVLDNQGNISRFIGIASDVTELREIQSRVEYLAYFDKLTDLPNRIRFIDSLQQAMDNLQLGNESIGVCYLDLDGFKLVNDEWGHSTSDAILQQVGTRLQSAFGQNGLVARIGGDDFVVLLQHLQGENALLSAIDQLHNLFVKPFLVEQVSAKLTISVGATLYPRDGGESPEVMIRNANQAMCIAKLAGKNRSHLFDVVNQRRLRDNQNLFARVLMAYEQNEFELYYQPKVDMYNGQVIGVEALIRWIHPQQGLITPEAFLPLVENTEFSITLGEWVMRQAMRQMKIWSAAGLVLPVSINVSGYHLQRSDFVSRLAQILDEYPGVKPDWLELEILETSAMEDLDQIALLLQACMALGVNFALDDFGTGYSSLTYLRRLPTKTLKIDRSFVIEILTNSMDQALVAGIVALGHSLAREVIAEGVESLEHGIPLLRMGCHLVQGYGISRPMRADEVQDWVAQWRMPEIWKNCLSEESQQAPDLNQRAFG</sequence>
<feature type="domain" description="PAC" evidence="3">
    <location>
        <begin position="390"/>
        <end position="443"/>
    </location>
</feature>
<feature type="domain" description="GGDEF" evidence="5">
    <location>
        <begin position="597"/>
        <end position="731"/>
    </location>
</feature>
<dbReference type="Pfam" id="PF13426">
    <property type="entry name" value="PAS_9"/>
    <property type="match status" value="1"/>
</dbReference>
<feature type="domain" description="EAL" evidence="4">
    <location>
        <begin position="740"/>
        <end position="994"/>
    </location>
</feature>
<dbReference type="Gene3D" id="2.10.70.100">
    <property type="match status" value="1"/>
</dbReference>
<dbReference type="SUPFAM" id="SSF141868">
    <property type="entry name" value="EAL domain-like"/>
    <property type="match status" value="1"/>
</dbReference>
<dbReference type="CDD" id="cd00130">
    <property type="entry name" value="PAS"/>
    <property type="match status" value="2"/>
</dbReference>
<dbReference type="Gene3D" id="3.30.70.270">
    <property type="match status" value="1"/>
</dbReference>
<dbReference type="PROSITE" id="PS50883">
    <property type="entry name" value="EAL"/>
    <property type="match status" value="1"/>
</dbReference>
<reference evidence="6 7" key="1">
    <citation type="submission" date="2020-01" db="EMBL/GenBank/DDBJ databases">
        <authorList>
            <person name="Lee S.D."/>
        </authorList>
    </citation>
    <scope>NUCLEOTIDE SEQUENCE [LARGE SCALE GENOMIC DNA]</scope>
    <source>
        <strain evidence="6 7">SAP-1</strain>
    </source>
</reference>
<dbReference type="CDD" id="cd12914">
    <property type="entry name" value="PDC1_DGC_like"/>
    <property type="match status" value="1"/>
</dbReference>
<dbReference type="SMART" id="SM00052">
    <property type="entry name" value="EAL"/>
    <property type="match status" value="1"/>
</dbReference>
<dbReference type="InterPro" id="IPR052155">
    <property type="entry name" value="Biofilm_reg_signaling"/>
</dbReference>
<dbReference type="SMART" id="SM00267">
    <property type="entry name" value="GGDEF"/>
    <property type="match status" value="1"/>
</dbReference>
<dbReference type="PANTHER" id="PTHR44757">
    <property type="entry name" value="DIGUANYLATE CYCLASE DGCP"/>
    <property type="match status" value="1"/>
</dbReference>
<dbReference type="InterPro" id="IPR000014">
    <property type="entry name" value="PAS"/>
</dbReference>
<dbReference type="Pfam" id="PF00563">
    <property type="entry name" value="EAL"/>
    <property type="match status" value="1"/>
</dbReference>
<dbReference type="InterPro" id="IPR000700">
    <property type="entry name" value="PAS-assoc_C"/>
</dbReference>
<dbReference type="Proteomes" id="UP000585363">
    <property type="component" value="Unassembled WGS sequence"/>
</dbReference>
<dbReference type="Gene3D" id="3.20.20.450">
    <property type="entry name" value="EAL domain"/>
    <property type="match status" value="1"/>
</dbReference>
<accession>A0A848MIN9</accession>
<dbReference type="EMBL" id="JAADJU010000007">
    <property type="protein sequence ID" value="NMP28147.1"/>
    <property type="molecule type" value="Genomic_DNA"/>
</dbReference>
<keyword evidence="1" id="KW-0812">Transmembrane</keyword>
<dbReference type="CDD" id="cd12915">
    <property type="entry name" value="PDC2_DGC_like"/>
    <property type="match status" value="1"/>
</dbReference>
<feature type="domain" description="PAC" evidence="3">
    <location>
        <begin position="513"/>
        <end position="565"/>
    </location>
</feature>
<dbReference type="PROSITE" id="PS50112">
    <property type="entry name" value="PAS"/>
    <property type="match status" value="1"/>
</dbReference>
<protein>
    <submittedName>
        <fullName evidence="6">EAL domain-containing protein</fullName>
    </submittedName>
</protein>
<feature type="domain" description="PAS" evidence="2">
    <location>
        <begin position="437"/>
        <end position="482"/>
    </location>
</feature>
<evidence type="ECO:0000256" key="1">
    <source>
        <dbReference type="SAM" id="Phobius"/>
    </source>
</evidence>
<name>A0A848MIN9_9GAMM</name>
<dbReference type="Pfam" id="PF08447">
    <property type="entry name" value="PAS_3"/>
    <property type="match status" value="1"/>
</dbReference>
<organism evidence="6 7">
    <name type="scientific">Rouxiella aceris</name>
    <dbReference type="NCBI Taxonomy" id="2703884"/>
    <lineage>
        <taxon>Bacteria</taxon>
        <taxon>Pseudomonadati</taxon>
        <taxon>Pseudomonadota</taxon>
        <taxon>Gammaproteobacteria</taxon>
        <taxon>Enterobacterales</taxon>
        <taxon>Yersiniaceae</taxon>
        <taxon>Rouxiella</taxon>
    </lineage>
</organism>
<dbReference type="NCBIfam" id="TIGR00229">
    <property type="entry name" value="sensory_box"/>
    <property type="match status" value="2"/>
</dbReference>
<dbReference type="AlphaFoldDB" id="A0A848MIN9"/>
<dbReference type="InterPro" id="IPR001633">
    <property type="entry name" value="EAL_dom"/>
</dbReference>
<dbReference type="CDD" id="cd01949">
    <property type="entry name" value="GGDEF"/>
    <property type="match status" value="1"/>
</dbReference>
<evidence type="ECO:0000259" key="5">
    <source>
        <dbReference type="PROSITE" id="PS50887"/>
    </source>
</evidence>
<evidence type="ECO:0000313" key="7">
    <source>
        <dbReference type="Proteomes" id="UP000585363"/>
    </source>
</evidence>
<dbReference type="InterPro" id="IPR001610">
    <property type="entry name" value="PAC"/>
</dbReference>
<dbReference type="PANTHER" id="PTHR44757:SF2">
    <property type="entry name" value="BIOFILM ARCHITECTURE MAINTENANCE PROTEIN MBAA"/>
    <property type="match status" value="1"/>
</dbReference>
<feature type="transmembrane region" description="Helical" evidence="1">
    <location>
        <begin position="281"/>
        <end position="302"/>
    </location>
</feature>